<accession>A0A1G2D8N3</accession>
<dbReference type="EMBL" id="MHLN01000053">
    <property type="protein sequence ID" value="OGZ09251.1"/>
    <property type="molecule type" value="Genomic_DNA"/>
</dbReference>
<sequence>MDPMLSQALRTAYGPLVDFTKKVARNPERWSPAFTRFLRGENPWPKDADVGKEILFFQKSLYVEGQNPFVASDHFRVDMSPSAAVKISHIGEAFAEHFLPVVEEGVEPTTLVGHLVKDNSILIPRVFWELRERHEVKLANLWEALREQRNGDKDGIFNTAAARSNFLFMYGKRNVLWVISVCRNFHDGKEWVRDGWVIDALPFCRDEFPGPSDYSFRVISSVS</sequence>
<comment type="caution">
    <text evidence="1">The sequence shown here is derived from an EMBL/GenBank/DDBJ whole genome shotgun (WGS) entry which is preliminary data.</text>
</comment>
<evidence type="ECO:0000313" key="1">
    <source>
        <dbReference type="EMBL" id="OGZ09251.1"/>
    </source>
</evidence>
<name>A0A1G2D8N3_9BACT</name>
<proteinExistence type="predicted"/>
<protein>
    <submittedName>
        <fullName evidence="1">Uncharacterized protein</fullName>
    </submittedName>
</protein>
<reference evidence="1 2" key="1">
    <citation type="journal article" date="2016" name="Nat. Commun.">
        <title>Thousands of microbial genomes shed light on interconnected biogeochemical processes in an aquifer system.</title>
        <authorList>
            <person name="Anantharaman K."/>
            <person name="Brown C.T."/>
            <person name="Hug L.A."/>
            <person name="Sharon I."/>
            <person name="Castelle C.J."/>
            <person name="Probst A.J."/>
            <person name="Thomas B.C."/>
            <person name="Singh A."/>
            <person name="Wilkins M.J."/>
            <person name="Karaoz U."/>
            <person name="Brodie E.L."/>
            <person name="Williams K.H."/>
            <person name="Hubbard S.S."/>
            <person name="Banfield J.F."/>
        </authorList>
    </citation>
    <scope>NUCLEOTIDE SEQUENCE [LARGE SCALE GENOMIC DNA]</scope>
</reference>
<dbReference type="AlphaFoldDB" id="A0A1G2D8N3"/>
<organism evidence="1 2">
    <name type="scientific">Candidatus Lloydbacteria bacterium RIFCSPHIGHO2_02_FULL_51_22</name>
    <dbReference type="NCBI Taxonomy" id="1798663"/>
    <lineage>
        <taxon>Bacteria</taxon>
        <taxon>Candidatus Lloydiibacteriota</taxon>
    </lineage>
</organism>
<dbReference type="Proteomes" id="UP000178099">
    <property type="component" value="Unassembled WGS sequence"/>
</dbReference>
<evidence type="ECO:0000313" key="2">
    <source>
        <dbReference type="Proteomes" id="UP000178099"/>
    </source>
</evidence>
<gene>
    <name evidence="1" type="ORF">A3D67_01245</name>
</gene>